<keyword evidence="2" id="KW-1185">Reference proteome</keyword>
<proteinExistence type="predicted"/>
<comment type="caution">
    <text evidence="1">The sequence shown here is derived from an EMBL/GenBank/DDBJ whole genome shotgun (WGS) entry which is preliminary data.</text>
</comment>
<dbReference type="EMBL" id="JAHCLR010000013">
    <property type="protein sequence ID" value="MBS9533715.1"/>
    <property type="molecule type" value="Genomic_DNA"/>
</dbReference>
<dbReference type="Proteomes" id="UP001519535">
    <property type="component" value="Unassembled WGS sequence"/>
</dbReference>
<evidence type="ECO:0008006" key="3">
    <source>
        <dbReference type="Google" id="ProtNLM"/>
    </source>
</evidence>
<gene>
    <name evidence="1" type="ORF">KIH27_08965</name>
</gene>
<evidence type="ECO:0000313" key="1">
    <source>
        <dbReference type="EMBL" id="MBS9533715.1"/>
    </source>
</evidence>
<sequence length="310" mass="31704">MPIYVVNGRNQHVTIPAGPLSVSITGSVNAATLELDTATPQQVVRTSAHQAVLPELTGPVTIAVRPVGSSWFPAGTVVHLAITRDVPDDPDPFQVLLDPVDIGGEAAVGFAELSPNGRQIDVAVNIVADVQLSPLAAAARTSARRIIGRGGAQTVGDLVVALDTSASMRPWFENGSAAAATDVVVGVADALGIRQVSAVLVGGDVTPVGADAAQPVPAGGLAEAVRAAQPRWSAGARWSRLAPGTRAVVCSDFPTSGVRQRFPVIALSHDTDYPGTRLPGPRPGQDATAELLAHPQVLDKVAAGLVQALT</sequence>
<dbReference type="RefSeq" id="WP_214092584.1">
    <property type="nucleotide sequence ID" value="NZ_JAHCLR010000013.1"/>
</dbReference>
<organism evidence="1 2">
    <name type="scientific">Mycolicibacter acidiphilus</name>
    <dbReference type="NCBI Taxonomy" id="2835306"/>
    <lineage>
        <taxon>Bacteria</taxon>
        <taxon>Bacillati</taxon>
        <taxon>Actinomycetota</taxon>
        <taxon>Actinomycetes</taxon>
        <taxon>Mycobacteriales</taxon>
        <taxon>Mycobacteriaceae</taxon>
        <taxon>Mycolicibacter</taxon>
    </lineage>
</organism>
<accession>A0ABS5RHE0</accession>
<evidence type="ECO:0000313" key="2">
    <source>
        <dbReference type="Proteomes" id="UP001519535"/>
    </source>
</evidence>
<name>A0ABS5RHE0_9MYCO</name>
<protein>
    <recommendedName>
        <fullName evidence="3">VWA domain-containing protein</fullName>
    </recommendedName>
</protein>
<reference evidence="1 2" key="1">
    <citation type="submission" date="2021-05" db="EMBL/GenBank/DDBJ databases">
        <title>Mycobacterium acidophilum sp. nov., an extremely acid-tolerant member of the genus Mycobacterium.</title>
        <authorList>
            <person name="Xia J."/>
        </authorList>
    </citation>
    <scope>NUCLEOTIDE SEQUENCE [LARGE SCALE GENOMIC DNA]</scope>
    <source>
        <strain evidence="1 2">M1</strain>
    </source>
</reference>